<feature type="transmembrane region" description="Helical" evidence="1">
    <location>
        <begin position="20"/>
        <end position="41"/>
    </location>
</feature>
<reference evidence="2" key="1">
    <citation type="submission" date="2014-11" db="EMBL/GenBank/DDBJ databases">
        <authorList>
            <person name="Amaro Gonzalez C."/>
        </authorList>
    </citation>
    <scope>NUCLEOTIDE SEQUENCE</scope>
</reference>
<sequence length="44" mass="5117">MILPSKLGNLYVRMEAVMRFQAFPVTLSVYIVRLSAFLFLLKHC</sequence>
<accession>A0A0E9PM98</accession>
<evidence type="ECO:0000313" key="2">
    <source>
        <dbReference type="EMBL" id="JAH04958.1"/>
    </source>
</evidence>
<dbReference type="AlphaFoldDB" id="A0A0E9PM98"/>
<evidence type="ECO:0000256" key="1">
    <source>
        <dbReference type="SAM" id="Phobius"/>
    </source>
</evidence>
<dbReference type="EMBL" id="GBXM01103619">
    <property type="protein sequence ID" value="JAH04958.1"/>
    <property type="molecule type" value="Transcribed_RNA"/>
</dbReference>
<protein>
    <submittedName>
        <fullName evidence="2">Uncharacterized protein</fullName>
    </submittedName>
</protein>
<keyword evidence="1" id="KW-1133">Transmembrane helix</keyword>
<dbReference type="EMBL" id="GBXM01086097">
    <property type="protein sequence ID" value="JAH22480.1"/>
    <property type="molecule type" value="Transcribed_RNA"/>
</dbReference>
<name>A0A0E9PM98_ANGAN</name>
<keyword evidence="1" id="KW-0812">Transmembrane</keyword>
<keyword evidence="1" id="KW-0472">Membrane</keyword>
<proteinExistence type="predicted"/>
<organism evidence="2">
    <name type="scientific">Anguilla anguilla</name>
    <name type="common">European freshwater eel</name>
    <name type="synonym">Muraena anguilla</name>
    <dbReference type="NCBI Taxonomy" id="7936"/>
    <lineage>
        <taxon>Eukaryota</taxon>
        <taxon>Metazoa</taxon>
        <taxon>Chordata</taxon>
        <taxon>Craniata</taxon>
        <taxon>Vertebrata</taxon>
        <taxon>Euteleostomi</taxon>
        <taxon>Actinopterygii</taxon>
        <taxon>Neopterygii</taxon>
        <taxon>Teleostei</taxon>
        <taxon>Anguilliformes</taxon>
        <taxon>Anguillidae</taxon>
        <taxon>Anguilla</taxon>
    </lineage>
</organism>
<reference evidence="2" key="2">
    <citation type="journal article" date="2015" name="Fish Shellfish Immunol.">
        <title>Early steps in the European eel (Anguilla anguilla)-Vibrio vulnificus interaction in the gills: Role of the RtxA13 toxin.</title>
        <authorList>
            <person name="Callol A."/>
            <person name="Pajuelo D."/>
            <person name="Ebbesson L."/>
            <person name="Teles M."/>
            <person name="MacKenzie S."/>
            <person name="Amaro C."/>
        </authorList>
    </citation>
    <scope>NUCLEOTIDE SEQUENCE</scope>
</reference>